<reference evidence="1 2" key="1">
    <citation type="submission" date="2020-07" db="EMBL/GenBank/DDBJ databases">
        <title>Sequencing the genomes of 1000 actinobacteria strains.</title>
        <authorList>
            <person name="Klenk H.-P."/>
        </authorList>
    </citation>
    <scope>NUCLEOTIDE SEQUENCE [LARGE SCALE GENOMIC DNA]</scope>
    <source>
        <strain evidence="1 2">DSM 7487</strain>
    </source>
</reference>
<dbReference type="Proteomes" id="UP000521922">
    <property type="component" value="Unassembled WGS sequence"/>
</dbReference>
<evidence type="ECO:0000313" key="2">
    <source>
        <dbReference type="Proteomes" id="UP000521922"/>
    </source>
</evidence>
<comment type="caution">
    <text evidence="1">The sequence shown here is derived from an EMBL/GenBank/DDBJ whole genome shotgun (WGS) entry which is preliminary data.</text>
</comment>
<dbReference type="AlphaFoldDB" id="A0A7Y9J143"/>
<gene>
    <name evidence="1" type="ORF">BJ968_002361</name>
</gene>
<dbReference type="InterPro" id="IPR020835">
    <property type="entry name" value="Catalase_sf"/>
</dbReference>
<keyword evidence="2" id="KW-1185">Reference proteome</keyword>
<dbReference type="GO" id="GO:0020037">
    <property type="term" value="F:heme binding"/>
    <property type="evidence" value="ECO:0007669"/>
    <property type="project" value="InterPro"/>
</dbReference>
<accession>A0A7Y9J143</accession>
<dbReference type="SUPFAM" id="SSF56634">
    <property type="entry name" value="Heme-dependent catalase-like"/>
    <property type="match status" value="1"/>
</dbReference>
<evidence type="ECO:0000313" key="1">
    <source>
        <dbReference type="EMBL" id="NYD22821.1"/>
    </source>
</evidence>
<organism evidence="1 2">
    <name type="scientific">Kineococcus aurantiacus</name>
    <dbReference type="NCBI Taxonomy" id="37633"/>
    <lineage>
        <taxon>Bacteria</taxon>
        <taxon>Bacillati</taxon>
        <taxon>Actinomycetota</taxon>
        <taxon>Actinomycetes</taxon>
        <taxon>Kineosporiales</taxon>
        <taxon>Kineosporiaceae</taxon>
        <taxon>Kineococcus</taxon>
    </lineage>
</organism>
<sequence>MLTTPLRTLFRAVAAVRGTKVLHPRGEVHAGTLVRHGLRPATGVAWVDEPGEDRAVVRFSRGAGLPAPLPDVLGLALRVQSPDGDPWDLLLATTLGRRVPFPRRGTGSVVYSSIEAFTTPRGRLLVGAREVGGRFLLAVATTRGPWRPFAELHLRDGDAGDEPLTFEPVRHAVPGLEVPPRWRRLREPAYDGSRRGRR</sequence>
<name>A0A7Y9J143_9ACTN</name>
<evidence type="ECO:0008006" key="3">
    <source>
        <dbReference type="Google" id="ProtNLM"/>
    </source>
</evidence>
<protein>
    <recommendedName>
        <fullName evidence="3">Phosphodiesterase</fullName>
    </recommendedName>
</protein>
<dbReference type="RefSeq" id="WP_179752076.1">
    <property type="nucleotide sequence ID" value="NZ_BAAAGN010000020.1"/>
</dbReference>
<proteinExistence type="predicted"/>
<dbReference type="EMBL" id="JACCBB010000001">
    <property type="protein sequence ID" value="NYD22821.1"/>
    <property type="molecule type" value="Genomic_DNA"/>
</dbReference>